<organism evidence="1 2">
    <name type="scientific">Ladona fulva</name>
    <name type="common">Scarce chaser dragonfly</name>
    <name type="synonym">Libellula fulva</name>
    <dbReference type="NCBI Taxonomy" id="123851"/>
    <lineage>
        <taxon>Eukaryota</taxon>
        <taxon>Metazoa</taxon>
        <taxon>Ecdysozoa</taxon>
        <taxon>Arthropoda</taxon>
        <taxon>Hexapoda</taxon>
        <taxon>Insecta</taxon>
        <taxon>Pterygota</taxon>
        <taxon>Palaeoptera</taxon>
        <taxon>Odonata</taxon>
        <taxon>Epiprocta</taxon>
        <taxon>Anisoptera</taxon>
        <taxon>Libelluloidea</taxon>
        <taxon>Libellulidae</taxon>
        <taxon>Ladona</taxon>
    </lineage>
</organism>
<accession>A0A8K0K8T7</accession>
<dbReference type="InterPro" id="IPR036397">
    <property type="entry name" value="RNaseH_sf"/>
</dbReference>
<dbReference type="Gene3D" id="3.30.420.10">
    <property type="entry name" value="Ribonuclease H-like superfamily/Ribonuclease H"/>
    <property type="match status" value="1"/>
</dbReference>
<proteinExistence type="predicted"/>
<dbReference type="OrthoDB" id="9971063at2759"/>
<evidence type="ECO:0000313" key="1">
    <source>
        <dbReference type="EMBL" id="KAG8229973.1"/>
    </source>
</evidence>
<comment type="caution">
    <text evidence="1">The sequence shown here is derived from an EMBL/GenBank/DDBJ whole genome shotgun (WGS) entry which is preliminary data.</text>
</comment>
<dbReference type="EMBL" id="KZ308456">
    <property type="protein sequence ID" value="KAG8229973.1"/>
    <property type="molecule type" value="Genomic_DNA"/>
</dbReference>
<reference evidence="1" key="1">
    <citation type="submission" date="2013-04" db="EMBL/GenBank/DDBJ databases">
        <authorList>
            <person name="Qu J."/>
            <person name="Murali S.C."/>
            <person name="Bandaranaike D."/>
            <person name="Bellair M."/>
            <person name="Blankenburg K."/>
            <person name="Chao H."/>
            <person name="Dinh H."/>
            <person name="Doddapaneni H."/>
            <person name="Downs B."/>
            <person name="Dugan-Rocha S."/>
            <person name="Elkadiri S."/>
            <person name="Gnanaolivu R.D."/>
            <person name="Hernandez B."/>
            <person name="Javaid M."/>
            <person name="Jayaseelan J.C."/>
            <person name="Lee S."/>
            <person name="Li M."/>
            <person name="Ming W."/>
            <person name="Munidasa M."/>
            <person name="Muniz J."/>
            <person name="Nguyen L."/>
            <person name="Ongeri F."/>
            <person name="Osuji N."/>
            <person name="Pu L.-L."/>
            <person name="Puazo M."/>
            <person name="Qu C."/>
            <person name="Quiroz J."/>
            <person name="Raj R."/>
            <person name="Weissenberger G."/>
            <person name="Xin Y."/>
            <person name="Zou X."/>
            <person name="Han Y."/>
            <person name="Richards S."/>
            <person name="Worley K."/>
            <person name="Muzny D."/>
            <person name="Gibbs R."/>
        </authorList>
    </citation>
    <scope>NUCLEOTIDE SEQUENCE</scope>
    <source>
        <strain evidence="1">Sampled in the wild</strain>
    </source>
</reference>
<dbReference type="GO" id="GO:0003676">
    <property type="term" value="F:nucleic acid binding"/>
    <property type="evidence" value="ECO:0007669"/>
    <property type="project" value="InterPro"/>
</dbReference>
<keyword evidence="2" id="KW-1185">Reference proteome</keyword>
<reference evidence="1" key="2">
    <citation type="submission" date="2017-10" db="EMBL/GenBank/DDBJ databases">
        <title>Ladona fulva Genome sequencing and assembly.</title>
        <authorList>
            <person name="Murali S."/>
            <person name="Richards S."/>
            <person name="Bandaranaike D."/>
            <person name="Bellair M."/>
            <person name="Blankenburg K."/>
            <person name="Chao H."/>
            <person name="Dinh H."/>
            <person name="Doddapaneni H."/>
            <person name="Dugan-Rocha S."/>
            <person name="Elkadiri S."/>
            <person name="Gnanaolivu R."/>
            <person name="Hernandez B."/>
            <person name="Skinner E."/>
            <person name="Javaid M."/>
            <person name="Lee S."/>
            <person name="Li M."/>
            <person name="Ming W."/>
            <person name="Munidasa M."/>
            <person name="Muniz J."/>
            <person name="Nguyen L."/>
            <person name="Hughes D."/>
            <person name="Osuji N."/>
            <person name="Pu L.-L."/>
            <person name="Puazo M."/>
            <person name="Qu C."/>
            <person name="Quiroz J."/>
            <person name="Raj R."/>
            <person name="Weissenberger G."/>
            <person name="Xin Y."/>
            <person name="Zou X."/>
            <person name="Han Y."/>
            <person name="Worley K."/>
            <person name="Muzny D."/>
            <person name="Gibbs R."/>
        </authorList>
    </citation>
    <scope>NUCLEOTIDE SEQUENCE</scope>
    <source>
        <strain evidence="1">Sampled in the wild</strain>
    </source>
</reference>
<dbReference type="PANTHER" id="PTHR47326:SF1">
    <property type="entry name" value="HTH PSQ-TYPE DOMAIN-CONTAINING PROTEIN"/>
    <property type="match status" value="1"/>
</dbReference>
<gene>
    <name evidence="1" type="ORF">J437_LFUL008547</name>
</gene>
<dbReference type="Proteomes" id="UP000792457">
    <property type="component" value="Unassembled WGS sequence"/>
</dbReference>
<name>A0A8K0K8T7_LADFU</name>
<sequence length="109" mass="12877">MLQKLKPFNKVKRLDFCSKVLEQMAVNNTFLDRLVFSDEATFHLLGQVNRHNIRIRGNENPHESVEHERDSPKVNVFAALSREKLYGPFFFIESTSWEKVQDIRRKLSD</sequence>
<evidence type="ECO:0000313" key="2">
    <source>
        <dbReference type="Proteomes" id="UP000792457"/>
    </source>
</evidence>
<evidence type="ECO:0008006" key="3">
    <source>
        <dbReference type="Google" id="ProtNLM"/>
    </source>
</evidence>
<dbReference type="PANTHER" id="PTHR47326">
    <property type="entry name" value="TRANSPOSABLE ELEMENT TC3 TRANSPOSASE-LIKE PROTEIN"/>
    <property type="match status" value="1"/>
</dbReference>
<protein>
    <recommendedName>
        <fullName evidence="3">Transposase</fullName>
    </recommendedName>
</protein>
<dbReference type="AlphaFoldDB" id="A0A8K0K8T7"/>